<reference evidence="4" key="1">
    <citation type="submission" date="2022-12" db="EMBL/GenBank/DDBJ databases">
        <authorList>
            <person name="Mo P."/>
        </authorList>
    </citation>
    <scope>NUCLEOTIDE SEQUENCE [LARGE SCALE GENOMIC DNA]</scope>
    <source>
        <strain evidence="4">HUAS 3-15</strain>
    </source>
</reference>
<dbReference type="Proteomes" id="UP001212821">
    <property type="component" value="Chromosome"/>
</dbReference>
<feature type="compositionally biased region" description="Pro residues" evidence="1">
    <location>
        <begin position="146"/>
        <end position="156"/>
    </location>
</feature>
<keyword evidence="2" id="KW-0812">Transmembrane</keyword>
<feature type="region of interest" description="Disordered" evidence="1">
    <location>
        <begin position="1"/>
        <end position="41"/>
    </location>
</feature>
<keyword evidence="2" id="KW-1133">Transmembrane helix</keyword>
<feature type="transmembrane region" description="Helical" evidence="2">
    <location>
        <begin position="115"/>
        <end position="135"/>
    </location>
</feature>
<accession>A0ABY7PYE7</accession>
<keyword evidence="2" id="KW-0472">Membrane</keyword>
<feature type="compositionally biased region" description="Low complexity" evidence="1">
    <location>
        <begin position="157"/>
        <end position="185"/>
    </location>
</feature>
<evidence type="ECO:0000313" key="3">
    <source>
        <dbReference type="EMBL" id="WBP85207.1"/>
    </source>
</evidence>
<organism evidence="3 4">
    <name type="scientific">Kitasatospora cathayae</name>
    <dbReference type="NCBI Taxonomy" id="3004092"/>
    <lineage>
        <taxon>Bacteria</taxon>
        <taxon>Bacillati</taxon>
        <taxon>Actinomycetota</taxon>
        <taxon>Actinomycetes</taxon>
        <taxon>Kitasatosporales</taxon>
        <taxon>Streptomycetaceae</taxon>
        <taxon>Kitasatospora</taxon>
    </lineage>
</organism>
<feature type="compositionally biased region" description="Low complexity" evidence="1">
    <location>
        <begin position="199"/>
        <end position="235"/>
    </location>
</feature>
<evidence type="ECO:0000256" key="1">
    <source>
        <dbReference type="SAM" id="MobiDB-lite"/>
    </source>
</evidence>
<name>A0ABY7PYE7_9ACTN</name>
<feature type="region of interest" description="Disordered" evidence="1">
    <location>
        <begin position="146"/>
        <end position="255"/>
    </location>
</feature>
<evidence type="ECO:0000256" key="2">
    <source>
        <dbReference type="SAM" id="Phobius"/>
    </source>
</evidence>
<dbReference type="RefSeq" id="WP_270141004.1">
    <property type="nucleotide sequence ID" value="NZ_CP115450.1"/>
</dbReference>
<keyword evidence="4" id="KW-1185">Reference proteome</keyword>
<dbReference type="EMBL" id="CP115450">
    <property type="protein sequence ID" value="WBP85207.1"/>
    <property type="molecule type" value="Genomic_DNA"/>
</dbReference>
<proteinExistence type="predicted"/>
<gene>
    <name evidence="3" type="ORF">O1G21_04625</name>
</gene>
<evidence type="ECO:0000313" key="4">
    <source>
        <dbReference type="Proteomes" id="UP001212821"/>
    </source>
</evidence>
<sequence>MTVKPYDPWPTAEQQPHLSEVPGHLPGSAHGEPVGEAPTEHFAVPAYVAEHFAAPVRSAEHLPETDDADPPTAELPAVVSLAEPPTDPADPEAVPPPPPVFVDASGRRQRRIRRLGAVLAVPAGGYLALLASALLGGPTVNAPFLPLPQPPAPSAPAPEATPSEAPSAAPEAAAPPGAGRTEAPAHQGGTTQVVQHPRPTGAAAQPATGTAPSAPTATIAPAPATTPATQPSTAPTPAPGHGRPTTAPGKGPGKP</sequence>
<protein>
    <submittedName>
        <fullName evidence="3">Uncharacterized protein</fullName>
    </submittedName>
</protein>